<evidence type="ECO:0000313" key="2">
    <source>
        <dbReference type="Proteomes" id="UP000821845"/>
    </source>
</evidence>
<keyword evidence="2" id="KW-1185">Reference proteome</keyword>
<dbReference type="EMBL" id="CM023483">
    <property type="protein sequence ID" value="KAH6936827.1"/>
    <property type="molecule type" value="Genomic_DNA"/>
</dbReference>
<reference evidence="1" key="1">
    <citation type="submission" date="2020-05" db="EMBL/GenBank/DDBJ databases">
        <title>Large-scale comparative analyses of tick genomes elucidate their genetic diversity and vector capacities.</title>
        <authorList>
            <person name="Jia N."/>
            <person name="Wang J."/>
            <person name="Shi W."/>
            <person name="Du L."/>
            <person name="Sun Y."/>
            <person name="Zhan W."/>
            <person name="Jiang J."/>
            <person name="Wang Q."/>
            <person name="Zhang B."/>
            <person name="Ji P."/>
            <person name="Sakyi L.B."/>
            <person name="Cui X."/>
            <person name="Yuan T."/>
            <person name="Jiang B."/>
            <person name="Yang W."/>
            <person name="Lam T.T.-Y."/>
            <person name="Chang Q."/>
            <person name="Ding S."/>
            <person name="Wang X."/>
            <person name="Zhu J."/>
            <person name="Ruan X."/>
            <person name="Zhao L."/>
            <person name="Wei J."/>
            <person name="Que T."/>
            <person name="Du C."/>
            <person name="Cheng J."/>
            <person name="Dai P."/>
            <person name="Han X."/>
            <person name="Huang E."/>
            <person name="Gao Y."/>
            <person name="Liu J."/>
            <person name="Shao H."/>
            <person name="Ye R."/>
            <person name="Li L."/>
            <person name="Wei W."/>
            <person name="Wang X."/>
            <person name="Wang C."/>
            <person name="Yang T."/>
            <person name="Huo Q."/>
            <person name="Li W."/>
            <person name="Guo W."/>
            <person name="Chen H."/>
            <person name="Zhou L."/>
            <person name="Ni X."/>
            <person name="Tian J."/>
            <person name="Zhou Y."/>
            <person name="Sheng Y."/>
            <person name="Liu T."/>
            <person name="Pan Y."/>
            <person name="Xia L."/>
            <person name="Li J."/>
            <person name="Zhao F."/>
            <person name="Cao W."/>
        </authorList>
    </citation>
    <scope>NUCLEOTIDE SEQUENCE</scope>
    <source>
        <strain evidence="1">Hyas-2018</strain>
    </source>
</reference>
<sequence>MVVFAVAFSTHLDRLAFRSDNRECASTKADSHRRRKCAAGRRRNLTSDTHLQKPTWLAASRAPGTATFEIALGSSGIAELQRDSCAKIIPAIRLHHQAPRSVAAVAGNTKICDSSPTAEAKSVHRYLAAGGVDGPDV</sequence>
<comment type="caution">
    <text evidence="1">The sequence shown here is derived from an EMBL/GenBank/DDBJ whole genome shotgun (WGS) entry which is preliminary data.</text>
</comment>
<accession>A0ACB7SNP9</accession>
<gene>
    <name evidence="1" type="ORF">HPB50_023228</name>
</gene>
<dbReference type="Proteomes" id="UP000821845">
    <property type="component" value="Chromosome 3"/>
</dbReference>
<proteinExistence type="predicted"/>
<protein>
    <submittedName>
        <fullName evidence="1">Uncharacterized protein</fullName>
    </submittedName>
</protein>
<organism evidence="1 2">
    <name type="scientific">Hyalomma asiaticum</name>
    <name type="common">Tick</name>
    <dbReference type="NCBI Taxonomy" id="266040"/>
    <lineage>
        <taxon>Eukaryota</taxon>
        <taxon>Metazoa</taxon>
        <taxon>Ecdysozoa</taxon>
        <taxon>Arthropoda</taxon>
        <taxon>Chelicerata</taxon>
        <taxon>Arachnida</taxon>
        <taxon>Acari</taxon>
        <taxon>Parasitiformes</taxon>
        <taxon>Ixodida</taxon>
        <taxon>Ixodoidea</taxon>
        <taxon>Ixodidae</taxon>
        <taxon>Hyalomminae</taxon>
        <taxon>Hyalomma</taxon>
    </lineage>
</organism>
<evidence type="ECO:0000313" key="1">
    <source>
        <dbReference type="EMBL" id="KAH6936827.1"/>
    </source>
</evidence>
<name>A0ACB7SNP9_HYAAI</name>